<name>A0A3B0ZEW4_9ZZZZ</name>
<keyword evidence="1 9" id="KW-0808">Transferase</keyword>
<accession>A0A3B0ZEW4</accession>
<evidence type="ECO:0000256" key="5">
    <source>
        <dbReference type="ARBA" id="ARBA00022842"/>
    </source>
</evidence>
<dbReference type="PIRSF" id="PIRSF006288">
    <property type="entry name" value="PII_uridyltransf"/>
    <property type="match status" value="1"/>
</dbReference>
<dbReference type="CDD" id="cd05401">
    <property type="entry name" value="NT_GlnE_GlnD_like"/>
    <property type="match status" value="1"/>
</dbReference>
<proteinExistence type="inferred from homology"/>
<evidence type="ECO:0000256" key="2">
    <source>
        <dbReference type="ARBA" id="ARBA00022695"/>
    </source>
</evidence>
<dbReference type="SUPFAM" id="SSF55021">
    <property type="entry name" value="ACT-like"/>
    <property type="match status" value="2"/>
</dbReference>
<protein>
    <submittedName>
        <fullName evidence="9">[Protein-PII] uridylyltransferase / [Protein-PII]-UMP uridylyl-removing enzyme</fullName>
        <ecNumber evidence="9">2.7.7.59</ecNumber>
    </submittedName>
</protein>
<feature type="domain" description="HD" evidence="8">
    <location>
        <begin position="464"/>
        <end position="586"/>
    </location>
</feature>
<evidence type="ECO:0000256" key="3">
    <source>
        <dbReference type="ARBA" id="ARBA00022737"/>
    </source>
</evidence>
<evidence type="ECO:0000256" key="1">
    <source>
        <dbReference type="ARBA" id="ARBA00022679"/>
    </source>
</evidence>
<dbReference type="GO" id="GO:0008773">
    <property type="term" value="F:[protein-PII] uridylyltransferase activity"/>
    <property type="evidence" value="ECO:0007669"/>
    <property type="project" value="UniProtKB-EC"/>
</dbReference>
<dbReference type="InterPro" id="IPR013546">
    <property type="entry name" value="PII_UdlTrfase/GS_AdlTrfase"/>
</dbReference>
<dbReference type="GO" id="GO:0016787">
    <property type="term" value="F:hydrolase activity"/>
    <property type="evidence" value="ECO:0007669"/>
    <property type="project" value="UniProtKB-KW"/>
</dbReference>
<dbReference type="Gene3D" id="1.10.3210.10">
    <property type="entry name" value="Hypothetical protein af1432"/>
    <property type="match status" value="1"/>
</dbReference>
<dbReference type="PROSITE" id="PS51831">
    <property type="entry name" value="HD"/>
    <property type="match status" value="1"/>
</dbReference>
<dbReference type="InterPro" id="IPR043519">
    <property type="entry name" value="NT_sf"/>
</dbReference>
<dbReference type="NCBIfam" id="TIGR01693">
    <property type="entry name" value="UTase_glnD"/>
    <property type="match status" value="1"/>
</dbReference>
<dbReference type="EMBL" id="UOFO01000084">
    <property type="protein sequence ID" value="VAW86002.1"/>
    <property type="molecule type" value="Genomic_DNA"/>
</dbReference>
<dbReference type="HAMAP" id="MF_00277">
    <property type="entry name" value="PII_uridylyl_transf"/>
    <property type="match status" value="1"/>
</dbReference>
<dbReference type="Pfam" id="PF01909">
    <property type="entry name" value="NTP_transf_2"/>
    <property type="match status" value="1"/>
</dbReference>
<dbReference type="Pfam" id="PF01966">
    <property type="entry name" value="HD"/>
    <property type="match status" value="1"/>
</dbReference>
<dbReference type="SUPFAM" id="SSF109604">
    <property type="entry name" value="HD-domain/PDEase-like"/>
    <property type="match status" value="1"/>
</dbReference>
<gene>
    <name evidence="9" type="ORF">MNBD_GAMMA16-76</name>
</gene>
<evidence type="ECO:0000259" key="8">
    <source>
        <dbReference type="PROSITE" id="PS51831"/>
    </source>
</evidence>
<evidence type="ECO:0000256" key="6">
    <source>
        <dbReference type="ARBA" id="ARBA00023268"/>
    </source>
</evidence>
<keyword evidence="4" id="KW-0378">Hydrolase</keyword>
<dbReference type="SUPFAM" id="SSF81301">
    <property type="entry name" value="Nucleotidyltransferase"/>
    <property type="match status" value="1"/>
</dbReference>
<dbReference type="Gene3D" id="1.20.120.330">
    <property type="entry name" value="Nucleotidyltransferases domain 2"/>
    <property type="match status" value="1"/>
</dbReference>
<keyword evidence="3" id="KW-0677">Repeat</keyword>
<dbReference type="Pfam" id="PF08335">
    <property type="entry name" value="GlnD_UR_UTase"/>
    <property type="match status" value="1"/>
</dbReference>
<keyword evidence="6" id="KW-0511">Multifunctional enzyme</keyword>
<dbReference type="AlphaFoldDB" id="A0A3B0ZEW4"/>
<dbReference type="PROSITE" id="PS51671">
    <property type="entry name" value="ACT"/>
    <property type="match status" value="2"/>
</dbReference>
<dbReference type="InterPro" id="IPR002934">
    <property type="entry name" value="Polymerase_NTP_transf_dom"/>
</dbReference>
<organism evidence="9">
    <name type="scientific">hydrothermal vent metagenome</name>
    <dbReference type="NCBI Taxonomy" id="652676"/>
    <lineage>
        <taxon>unclassified sequences</taxon>
        <taxon>metagenomes</taxon>
        <taxon>ecological metagenomes</taxon>
    </lineage>
</organism>
<evidence type="ECO:0000256" key="4">
    <source>
        <dbReference type="ARBA" id="ARBA00022801"/>
    </source>
</evidence>
<keyword evidence="5" id="KW-0460">Magnesium</keyword>
<evidence type="ECO:0000259" key="7">
    <source>
        <dbReference type="PROSITE" id="PS51671"/>
    </source>
</evidence>
<dbReference type="InterPro" id="IPR045865">
    <property type="entry name" value="ACT-like_dom_sf"/>
</dbReference>
<keyword evidence="2 9" id="KW-0548">Nucleotidyltransferase</keyword>
<dbReference type="PANTHER" id="PTHR47320">
    <property type="entry name" value="BIFUNCTIONAL URIDYLYLTRANSFERASE/URIDYLYL-REMOVING ENZYME"/>
    <property type="match status" value="1"/>
</dbReference>
<dbReference type="EC" id="2.7.7.59" evidence="9"/>
<dbReference type="PANTHER" id="PTHR47320:SF1">
    <property type="entry name" value="BIFUNCTIONAL URIDYLYLTRANSFERASE_URIDYLYL-REMOVING ENZYME"/>
    <property type="match status" value="1"/>
</dbReference>
<dbReference type="InterPro" id="IPR002912">
    <property type="entry name" value="ACT_dom"/>
</dbReference>
<evidence type="ECO:0000313" key="9">
    <source>
        <dbReference type="EMBL" id="VAW86002.1"/>
    </source>
</evidence>
<dbReference type="CDD" id="cd04899">
    <property type="entry name" value="ACT_ACR-UUR-like_2"/>
    <property type="match status" value="1"/>
</dbReference>
<reference evidence="9" key="1">
    <citation type="submission" date="2018-06" db="EMBL/GenBank/DDBJ databases">
        <authorList>
            <person name="Zhirakovskaya E."/>
        </authorList>
    </citation>
    <scope>NUCLEOTIDE SEQUENCE</scope>
</reference>
<dbReference type="InterPro" id="IPR003607">
    <property type="entry name" value="HD/PDEase_dom"/>
</dbReference>
<dbReference type="CDD" id="cd04900">
    <property type="entry name" value="ACT_UUR-like_1"/>
    <property type="match status" value="1"/>
</dbReference>
<feature type="domain" description="ACT" evidence="7">
    <location>
        <begin position="704"/>
        <end position="783"/>
    </location>
</feature>
<dbReference type="SMART" id="SM00471">
    <property type="entry name" value="HDc"/>
    <property type="match status" value="1"/>
</dbReference>
<dbReference type="InterPro" id="IPR010043">
    <property type="entry name" value="UTase/UR"/>
</dbReference>
<feature type="domain" description="ACT" evidence="7">
    <location>
        <begin position="814"/>
        <end position="889"/>
    </location>
</feature>
<sequence>MRSIHRPAFSNIDFAHLKQAIAEHTAFTPLLREAIQQANDSIKQRFLSEENISTLIRHRAELINWILTHVWHRYFGLNNKDIALVAVGGYGRGELHLYSDIDLIILLHHENPEEHKTNIEQFITLLWDLKLDIGHSVRSVENCISEATQDITVATNLMEAYLIAGPALLFRTMNKAVSPQKIWSGRKFFEAKRDEQTRRHLKYHDALQNLEPNVKEGPGGLRDIQVIGWVAKRHFGASTFHDLVIHRFLSESEYFTLMEAQEFLWKVRQGLHIFAERREDRLLFDHQKNIAKMFGYKDHEHRLAVEHFMKDYYVTITEISKLNEMLLQLFEEVILHRDKPITPTPINDRFQSHHNYIEAINQDVFTKTPSAILEIFVLLQQHAELQGVRASTIRLLRNSVTLIDQEFREKKENRDLFISIFRQPQGLVHQLRRMNRYGILAAYLPDFEKIVGLMQFDLFHVYTVDEHSIMVLRNIRRMMVAEFAHEQPFCNKICNKLTTPETLYLAGFLHDIAKGRGGNHSVAGAQIALDFCLYHGMNNYDARLVSWCVKNHLLMSSTAQRQDISDPDIITDFARLVGDQRHLDHLFLLTTADIQGTSPKLWNNWKASLLQELYRSTSRALRRGLEHYSDETERIQDVQAATLDILAESNTNTEAVQSLWKDFNNDYYLRHLPDEIAWHAHAIINNKEPPIVLIKEERSRGTTCIFIYAKDQAYLFASVTQALDEMRLDIVDARIITTKKGYVLDTFLVLDSDGHPLSEHPEIKQEILHRITQAVKQADEICFMSQRRISRRLKQFSHATQVTFSTNISQNQTIMEVTAIDQPGFLSRVAKALIECNLNLRNAKISTFGEKVEDIFYLTDQKNNAIHDKKLFIAVEQKLHELLNTRNHT</sequence>
<dbReference type="SUPFAM" id="SSF81593">
    <property type="entry name" value="Nucleotidyltransferase substrate binding subunit/domain"/>
    <property type="match status" value="1"/>
</dbReference>
<dbReference type="InterPro" id="IPR006674">
    <property type="entry name" value="HD_domain"/>
</dbReference>